<dbReference type="KEGG" id="fcy:FRACYDRAFT_269108"/>
<evidence type="ECO:0000313" key="2">
    <source>
        <dbReference type="EMBL" id="OEU16808.1"/>
    </source>
</evidence>
<reference evidence="2 3" key="1">
    <citation type="submission" date="2016-09" db="EMBL/GenBank/DDBJ databases">
        <title>Extensive genetic diversity and differential bi-allelic expression allows diatom success in the polar Southern Ocean.</title>
        <authorList>
            <consortium name="DOE Joint Genome Institute"/>
            <person name="Mock T."/>
            <person name="Otillar R.P."/>
            <person name="Strauss J."/>
            <person name="Dupont C."/>
            <person name="Frickenhaus S."/>
            <person name="Maumus F."/>
            <person name="Mcmullan M."/>
            <person name="Sanges R."/>
            <person name="Schmutz J."/>
            <person name="Toseland A."/>
            <person name="Valas R."/>
            <person name="Veluchamy A."/>
            <person name="Ward B.J."/>
            <person name="Allen A."/>
            <person name="Barry K."/>
            <person name="Falciatore A."/>
            <person name="Ferrante M."/>
            <person name="Fortunato A.E."/>
            <person name="Gloeckner G."/>
            <person name="Gruber A."/>
            <person name="Hipkin R."/>
            <person name="Janech M."/>
            <person name="Kroth P."/>
            <person name="Leese F."/>
            <person name="Lindquist E."/>
            <person name="Lyon B.R."/>
            <person name="Martin J."/>
            <person name="Mayer C."/>
            <person name="Parker M."/>
            <person name="Quesneville H."/>
            <person name="Raymond J."/>
            <person name="Uhlig C."/>
            <person name="Valentin K.U."/>
            <person name="Worden A.Z."/>
            <person name="Armbrust E.V."/>
            <person name="Bowler C."/>
            <person name="Green B."/>
            <person name="Moulton V."/>
            <person name="Van Oosterhout C."/>
            <person name="Grigoriev I."/>
        </authorList>
    </citation>
    <scope>NUCLEOTIDE SEQUENCE [LARGE SCALE GENOMIC DNA]</scope>
    <source>
        <strain evidence="2 3">CCMP1102</strain>
    </source>
</reference>
<accession>A0A1E7FF58</accession>
<organism evidence="2 3">
    <name type="scientific">Fragilariopsis cylindrus CCMP1102</name>
    <dbReference type="NCBI Taxonomy" id="635003"/>
    <lineage>
        <taxon>Eukaryota</taxon>
        <taxon>Sar</taxon>
        <taxon>Stramenopiles</taxon>
        <taxon>Ochrophyta</taxon>
        <taxon>Bacillariophyta</taxon>
        <taxon>Bacillariophyceae</taxon>
        <taxon>Bacillariophycidae</taxon>
        <taxon>Bacillariales</taxon>
        <taxon>Bacillariaceae</taxon>
        <taxon>Fragilariopsis</taxon>
    </lineage>
</organism>
<dbReference type="InterPro" id="IPR000073">
    <property type="entry name" value="AB_hydrolase_1"/>
</dbReference>
<dbReference type="GO" id="GO:0006654">
    <property type="term" value="P:phosphatidic acid biosynthetic process"/>
    <property type="evidence" value="ECO:0007669"/>
    <property type="project" value="TreeGrafter"/>
</dbReference>
<protein>
    <submittedName>
        <fullName evidence="2">Alpha/beta-hydrolase</fullName>
    </submittedName>
</protein>
<dbReference type="Pfam" id="PF12697">
    <property type="entry name" value="Abhydrolase_6"/>
    <property type="match status" value="1"/>
</dbReference>
<dbReference type="GO" id="GO:0055088">
    <property type="term" value="P:lipid homeostasis"/>
    <property type="evidence" value="ECO:0007669"/>
    <property type="project" value="TreeGrafter"/>
</dbReference>
<proteinExistence type="predicted"/>
<dbReference type="PANTHER" id="PTHR42886">
    <property type="entry name" value="RE40534P-RELATED"/>
    <property type="match status" value="1"/>
</dbReference>
<gene>
    <name evidence="2" type="ORF">FRACYDRAFT_269108</name>
</gene>
<dbReference type="SUPFAM" id="SSF53474">
    <property type="entry name" value="alpha/beta-Hydrolases"/>
    <property type="match status" value="1"/>
</dbReference>
<dbReference type="PANTHER" id="PTHR42886:SF42">
    <property type="entry name" value="ALPHA_BETA-HYDROLASES SUPERFAMILY PROTEIN"/>
    <property type="match status" value="1"/>
</dbReference>
<dbReference type="OrthoDB" id="8119704at2759"/>
<dbReference type="Gene3D" id="3.40.50.1820">
    <property type="entry name" value="alpha/beta hydrolase"/>
    <property type="match status" value="1"/>
</dbReference>
<evidence type="ECO:0000259" key="1">
    <source>
        <dbReference type="Pfam" id="PF12697"/>
    </source>
</evidence>
<feature type="domain" description="AB hydrolase-1" evidence="1">
    <location>
        <begin position="85"/>
        <end position="365"/>
    </location>
</feature>
<dbReference type="AlphaFoldDB" id="A0A1E7FF58"/>
<dbReference type="GO" id="GO:0042171">
    <property type="term" value="F:lysophosphatidic acid acyltransferase activity"/>
    <property type="evidence" value="ECO:0007669"/>
    <property type="project" value="TreeGrafter"/>
</dbReference>
<dbReference type="Proteomes" id="UP000095751">
    <property type="component" value="Unassembled WGS sequence"/>
</dbReference>
<sequence>MRYSGSNSATVFISIISVLGLLLRPLPLLRVILHPTNALTASTSSFSQPKYTTKDEQIILPNAIKAQVISSIPTTTTTTQRKPPILFLHGSFHGAWCWQEKYIPFFVEMGYPCIAYSWRGTGGTPAGDGIKKIKIVEDHCEDLQSLLDFLPSIILGDDYDDKEEEEQDLRPIVISHSMGGIIVMKYLEEMMMKKSNKKPNEIFSGIISMCSVPPSGNGKSTIRVIRRSLIDAYRITVGFVLKKVITDESICRQCFFGGSGDDDSIDMGDNISEEDIKRYQGYFERDSKATLDVTDLSKVLPSKNVDTNTGRASFVSNLPPCLVIGATDDFIVDEISNMETANYYGIDEPVYIDSPHDVMLGPKWINGANTLKDWIENTSFSSS</sequence>
<dbReference type="EMBL" id="KV784358">
    <property type="protein sequence ID" value="OEU16808.1"/>
    <property type="molecule type" value="Genomic_DNA"/>
</dbReference>
<keyword evidence="2" id="KW-0378">Hydrolase</keyword>
<dbReference type="InParanoid" id="A0A1E7FF58"/>
<dbReference type="GO" id="GO:0052689">
    <property type="term" value="F:carboxylic ester hydrolase activity"/>
    <property type="evidence" value="ECO:0007669"/>
    <property type="project" value="TreeGrafter"/>
</dbReference>
<name>A0A1E7FF58_9STRA</name>
<evidence type="ECO:0000313" key="3">
    <source>
        <dbReference type="Proteomes" id="UP000095751"/>
    </source>
</evidence>
<keyword evidence="3" id="KW-1185">Reference proteome</keyword>
<dbReference type="InterPro" id="IPR029058">
    <property type="entry name" value="AB_hydrolase_fold"/>
</dbReference>